<evidence type="ECO:0000313" key="5">
    <source>
        <dbReference type="Proteomes" id="UP000570595"/>
    </source>
</evidence>
<dbReference type="EMBL" id="JABANN010000007">
    <property type="protein sequence ID" value="KAF4675993.1"/>
    <property type="molecule type" value="Genomic_DNA"/>
</dbReference>
<dbReference type="EMBL" id="JABAHT010000008">
    <property type="protein sequence ID" value="KAF4670558.1"/>
    <property type="molecule type" value="Genomic_DNA"/>
</dbReference>
<evidence type="ECO:0000256" key="1">
    <source>
        <dbReference type="SAM" id="MobiDB-lite"/>
    </source>
</evidence>
<organism evidence="4 6">
    <name type="scientific">Perkinsus olseni</name>
    <name type="common">Perkinsus atlanticus</name>
    <dbReference type="NCBI Taxonomy" id="32597"/>
    <lineage>
        <taxon>Eukaryota</taxon>
        <taxon>Sar</taxon>
        <taxon>Alveolata</taxon>
        <taxon>Perkinsozoa</taxon>
        <taxon>Perkinsea</taxon>
        <taxon>Perkinsida</taxon>
        <taxon>Perkinsidae</taxon>
        <taxon>Perkinsus</taxon>
    </lineage>
</organism>
<name>A0A7J6MWQ5_PEROL</name>
<evidence type="ECO:0000313" key="3">
    <source>
        <dbReference type="EMBL" id="KAF4670558.1"/>
    </source>
</evidence>
<dbReference type="OrthoDB" id="412038at2759"/>
<feature type="signal peptide" evidence="2">
    <location>
        <begin position="1"/>
        <end position="17"/>
    </location>
</feature>
<keyword evidence="2" id="KW-0732">Signal</keyword>
<accession>A0A7J6MWQ5</accession>
<feature type="compositionally biased region" description="Pro residues" evidence="1">
    <location>
        <begin position="52"/>
        <end position="63"/>
    </location>
</feature>
<evidence type="ECO:0000256" key="2">
    <source>
        <dbReference type="SAM" id="SignalP"/>
    </source>
</evidence>
<dbReference type="Proteomes" id="UP000572268">
    <property type="component" value="Unassembled WGS sequence"/>
</dbReference>
<dbReference type="PROSITE" id="PS51257">
    <property type="entry name" value="PROKAR_LIPOPROTEIN"/>
    <property type="match status" value="1"/>
</dbReference>
<feature type="chain" id="PRO_5036400611" evidence="2">
    <location>
        <begin position="18"/>
        <end position="399"/>
    </location>
</feature>
<sequence length="399" mass="44688">MDMKFFAALVSIALAFAMSGCSTDSSGGGDHETLPPALPSNPDQTVTFPKTTGPPPTTRPPPTNACTGHKIGIYSWSQDYWSEGDPALTDFIQSDMGRTWNCGELYINVADPTNYNIIKYQPQLVAWMKKWRQDSGNDAIIWLTYGDVTERDGQKMCAFVNTYEQFLIRSVSAEDMAEIAPIGISFDVEHVPDDYYLKALTSSREMIANVTKGMGYLPNSIFVGSTIEGEPNQQETTYVMQNADRALMMLYRNSVNGTNNDGLLERMQWMLTDQCVVCTQPGWEDLKAKITIMVEGSCEMGNGCGKLSMCAYDTSKYPDPNGGIEYVWDSLQDLTNEMVPAGILTQDQYNKLFDVNGTLYAIHNWEWSRCYYGDSFSQQNNYTDCIQNYHLDASSCRTE</sequence>
<comment type="caution">
    <text evidence="4">The sequence shown here is derived from an EMBL/GenBank/DDBJ whole genome shotgun (WGS) entry which is preliminary data.</text>
</comment>
<dbReference type="Proteomes" id="UP000570595">
    <property type="component" value="Unassembled WGS sequence"/>
</dbReference>
<evidence type="ECO:0000313" key="4">
    <source>
        <dbReference type="EMBL" id="KAF4675993.1"/>
    </source>
</evidence>
<dbReference type="AlphaFoldDB" id="A0A7J6MWQ5"/>
<protein>
    <submittedName>
        <fullName evidence="4">Uncharacterized protein</fullName>
    </submittedName>
</protein>
<evidence type="ECO:0000313" key="6">
    <source>
        <dbReference type="Proteomes" id="UP000572268"/>
    </source>
</evidence>
<gene>
    <name evidence="4" type="ORF">FOL46_008604</name>
    <name evidence="3" type="ORF">FOZ61_010149</name>
</gene>
<feature type="region of interest" description="Disordered" evidence="1">
    <location>
        <begin position="25"/>
        <end position="64"/>
    </location>
</feature>
<proteinExistence type="predicted"/>
<reference evidence="5 6" key="1">
    <citation type="submission" date="2020-04" db="EMBL/GenBank/DDBJ databases">
        <title>Perkinsus olseni comparative genomics.</title>
        <authorList>
            <person name="Bogema D.R."/>
        </authorList>
    </citation>
    <scope>NUCLEOTIDE SEQUENCE [LARGE SCALE GENOMIC DNA]</scope>
    <source>
        <strain evidence="3">ATCC PRA-179</strain>
        <strain evidence="4">ATCC PRA-31</strain>
    </source>
</reference>